<sequence length="121" mass="13517">MSVIQQGATEDRSEIFRTNLLRLLKERKISAAALSRKAGLNMRAVKDIEERRANSPRIVTVFKLAEALDVGPEVLLGLKTCHCAHDDYLSAAERFFSSLSGDQRELVAAALVQKVDPMYRE</sequence>
<reference evidence="2 3" key="1">
    <citation type="submission" date="2019-06" db="EMBL/GenBank/DDBJ databases">
        <title>Genomic Encyclopedia of Archaeal and Bacterial Type Strains, Phase II (KMG-II): from individual species to whole genera.</title>
        <authorList>
            <person name="Goeker M."/>
        </authorList>
    </citation>
    <scope>NUCLEOTIDE SEQUENCE [LARGE SCALE GENOMIC DNA]</scope>
    <source>
        <strain evidence="2 3">DSM 18423</strain>
    </source>
</reference>
<organism evidence="2 3">
    <name type="scientific">Roseinatronobacter monicus</name>
    <dbReference type="NCBI Taxonomy" id="393481"/>
    <lineage>
        <taxon>Bacteria</taxon>
        <taxon>Pseudomonadati</taxon>
        <taxon>Pseudomonadota</taxon>
        <taxon>Alphaproteobacteria</taxon>
        <taxon>Rhodobacterales</taxon>
        <taxon>Paracoccaceae</taxon>
        <taxon>Roseinatronobacter</taxon>
    </lineage>
</organism>
<feature type="domain" description="HTH cro/C1-type" evidence="1">
    <location>
        <begin position="20"/>
        <end position="75"/>
    </location>
</feature>
<dbReference type="GO" id="GO:0003677">
    <property type="term" value="F:DNA binding"/>
    <property type="evidence" value="ECO:0007669"/>
    <property type="project" value="UniProtKB-KW"/>
</dbReference>
<keyword evidence="2" id="KW-0238">DNA-binding</keyword>
<dbReference type="AlphaFoldDB" id="A0A543K3R2"/>
<dbReference type="InterPro" id="IPR010982">
    <property type="entry name" value="Lambda_DNA-bd_dom_sf"/>
</dbReference>
<evidence type="ECO:0000259" key="1">
    <source>
        <dbReference type="PROSITE" id="PS50943"/>
    </source>
</evidence>
<proteinExistence type="predicted"/>
<dbReference type="Gene3D" id="1.10.260.40">
    <property type="entry name" value="lambda repressor-like DNA-binding domains"/>
    <property type="match status" value="1"/>
</dbReference>
<dbReference type="EMBL" id="VFPT01000005">
    <property type="protein sequence ID" value="TQM89721.1"/>
    <property type="molecule type" value="Genomic_DNA"/>
</dbReference>
<keyword evidence="3" id="KW-1185">Reference proteome</keyword>
<accession>A0A543K3R2</accession>
<comment type="caution">
    <text evidence="2">The sequence shown here is derived from an EMBL/GenBank/DDBJ whole genome shotgun (WGS) entry which is preliminary data.</text>
</comment>
<dbReference type="Proteomes" id="UP000320582">
    <property type="component" value="Unassembled WGS sequence"/>
</dbReference>
<gene>
    <name evidence="2" type="ORF">BD293_4396</name>
</gene>
<name>A0A543K3R2_9RHOB</name>
<dbReference type="Pfam" id="PF13443">
    <property type="entry name" value="HTH_26"/>
    <property type="match status" value="1"/>
</dbReference>
<dbReference type="PROSITE" id="PS50943">
    <property type="entry name" value="HTH_CROC1"/>
    <property type="match status" value="1"/>
</dbReference>
<dbReference type="SUPFAM" id="SSF47413">
    <property type="entry name" value="lambda repressor-like DNA-binding domains"/>
    <property type="match status" value="1"/>
</dbReference>
<dbReference type="SMART" id="SM00530">
    <property type="entry name" value="HTH_XRE"/>
    <property type="match status" value="1"/>
</dbReference>
<dbReference type="InterPro" id="IPR001387">
    <property type="entry name" value="Cro/C1-type_HTH"/>
</dbReference>
<evidence type="ECO:0000313" key="3">
    <source>
        <dbReference type="Proteomes" id="UP000320582"/>
    </source>
</evidence>
<evidence type="ECO:0000313" key="2">
    <source>
        <dbReference type="EMBL" id="TQM89721.1"/>
    </source>
</evidence>
<dbReference type="CDD" id="cd00093">
    <property type="entry name" value="HTH_XRE"/>
    <property type="match status" value="1"/>
</dbReference>
<protein>
    <submittedName>
        <fullName evidence="2">Cro/C1-type helix-turn-helix DNA-binding protein</fullName>
    </submittedName>
</protein>